<feature type="domain" description="N-acetyltransferase" evidence="1">
    <location>
        <begin position="5"/>
        <end position="160"/>
    </location>
</feature>
<dbReference type="PROSITE" id="PS51186">
    <property type="entry name" value="GNAT"/>
    <property type="match status" value="1"/>
</dbReference>
<dbReference type="InterPro" id="IPR016181">
    <property type="entry name" value="Acyl_CoA_acyltransferase"/>
</dbReference>
<dbReference type="GO" id="GO:0016747">
    <property type="term" value="F:acyltransferase activity, transferring groups other than amino-acyl groups"/>
    <property type="evidence" value="ECO:0007669"/>
    <property type="project" value="InterPro"/>
</dbReference>
<reference evidence="2 3" key="1">
    <citation type="journal article" date="2015" name="Genome Announc.">
        <title>Expanding the biotechnology potential of lactobacilli through comparative genomics of 213 strains and associated genera.</title>
        <authorList>
            <person name="Sun Z."/>
            <person name="Harris H.M."/>
            <person name="McCann A."/>
            <person name="Guo C."/>
            <person name="Argimon S."/>
            <person name="Zhang W."/>
            <person name="Yang X."/>
            <person name="Jeffery I.B."/>
            <person name="Cooney J.C."/>
            <person name="Kagawa T.F."/>
            <person name="Liu W."/>
            <person name="Song Y."/>
            <person name="Salvetti E."/>
            <person name="Wrobel A."/>
            <person name="Rasinkangas P."/>
            <person name="Parkhill J."/>
            <person name="Rea M.C."/>
            <person name="O'Sullivan O."/>
            <person name="Ritari J."/>
            <person name="Douillard F.P."/>
            <person name="Paul Ross R."/>
            <person name="Yang R."/>
            <person name="Briner A.E."/>
            <person name="Felis G.E."/>
            <person name="de Vos W.M."/>
            <person name="Barrangou R."/>
            <person name="Klaenhammer T.R."/>
            <person name="Caufield P.W."/>
            <person name="Cui Y."/>
            <person name="Zhang H."/>
            <person name="O'Toole P.W."/>
        </authorList>
    </citation>
    <scope>NUCLEOTIDE SEQUENCE [LARGE SCALE GENOMIC DNA]</scope>
    <source>
        <strain evidence="2 3">DSM 22301</strain>
    </source>
</reference>
<sequence length="162" mass="18986">MKYLITYRLFKPEDVNDVAKVIAKTLRISNRKDYSHEYIEADIKSMNAQFFIDKAKQTHFYVFCDADRSIGTGAIGSYWGSTTEYSLFDIFILPNFQHQGIGRLIIETLEKDSYFLKATRVEIPASITALPFYQHMGYMFKDGQHKPDKEQLYRLEKFPRAE</sequence>
<accession>A0A0R2K119</accession>
<keyword evidence="2" id="KW-0808">Transferase</keyword>
<evidence type="ECO:0000313" key="2">
    <source>
        <dbReference type="EMBL" id="KRN83247.1"/>
    </source>
</evidence>
<dbReference type="SUPFAM" id="SSF55729">
    <property type="entry name" value="Acyl-CoA N-acyltransferases (Nat)"/>
    <property type="match status" value="1"/>
</dbReference>
<evidence type="ECO:0000313" key="3">
    <source>
        <dbReference type="Proteomes" id="UP000051749"/>
    </source>
</evidence>
<dbReference type="Proteomes" id="UP000051749">
    <property type="component" value="Unassembled WGS sequence"/>
</dbReference>
<dbReference type="InterPro" id="IPR000182">
    <property type="entry name" value="GNAT_dom"/>
</dbReference>
<protein>
    <submittedName>
        <fullName evidence="2">Acetyltransferase, GNAT family</fullName>
    </submittedName>
</protein>
<gene>
    <name evidence="2" type="ORF">IV87_GL001279</name>
</gene>
<dbReference type="PATRIC" id="fig|319653.3.peg.1296"/>
<name>A0A0R2K119_9LACO</name>
<dbReference type="AlphaFoldDB" id="A0A0R2K119"/>
<dbReference type="Pfam" id="PF13673">
    <property type="entry name" value="Acetyltransf_10"/>
    <property type="match status" value="1"/>
</dbReference>
<dbReference type="EMBL" id="JQBY01000003">
    <property type="protein sequence ID" value="KRN83247.1"/>
    <property type="molecule type" value="Genomic_DNA"/>
</dbReference>
<comment type="caution">
    <text evidence="2">The sequence shown here is derived from an EMBL/GenBank/DDBJ whole genome shotgun (WGS) entry which is preliminary data.</text>
</comment>
<evidence type="ECO:0000259" key="1">
    <source>
        <dbReference type="PROSITE" id="PS51186"/>
    </source>
</evidence>
<proteinExistence type="predicted"/>
<dbReference type="CDD" id="cd04301">
    <property type="entry name" value="NAT_SF"/>
    <property type="match status" value="1"/>
</dbReference>
<dbReference type="STRING" id="319653.SAMN04487973_10495"/>
<dbReference type="Gene3D" id="3.40.630.30">
    <property type="match status" value="1"/>
</dbReference>
<organism evidence="2 3">
    <name type="scientific">Pediococcus ethanolidurans</name>
    <dbReference type="NCBI Taxonomy" id="319653"/>
    <lineage>
        <taxon>Bacteria</taxon>
        <taxon>Bacillati</taxon>
        <taxon>Bacillota</taxon>
        <taxon>Bacilli</taxon>
        <taxon>Lactobacillales</taxon>
        <taxon>Lactobacillaceae</taxon>
        <taxon>Pediococcus</taxon>
    </lineage>
</organism>